<protein>
    <recommendedName>
        <fullName evidence="4">Zn(2)-C6 fungal-type domain-containing protein</fullName>
    </recommendedName>
</protein>
<reference evidence="5 6" key="1">
    <citation type="submission" date="2016-03" db="EMBL/GenBank/DDBJ databases">
        <authorList>
            <person name="Ploux O."/>
        </authorList>
    </citation>
    <scope>NUCLEOTIDE SEQUENCE [LARGE SCALE GENOMIC DNA]</scope>
    <source>
        <strain evidence="5 6">UAMH 11012</strain>
    </source>
</reference>
<dbReference type="SUPFAM" id="SSF57701">
    <property type="entry name" value="Zn2/Cys6 DNA-binding domain"/>
    <property type="match status" value="1"/>
</dbReference>
<feature type="domain" description="Zn(2)-C6 fungal-type" evidence="4">
    <location>
        <begin position="10"/>
        <end position="38"/>
    </location>
</feature>
<feature type="coiled-coil region" evidence="2">
    <location>
        <begin position="292"/>
        <end position="350"/>
    </location>
</feature>
<sequence length="585" mass="65609">MVNTGKPSTGCHMCRKRRIKCDEGRPGCMRCQKSKRACPGYRDPLQLRLSGGAKSAKKQRYGCTEGYDSPDIFSRVFLPAEVSPISNQENVINSINGFLKDMNRFCKPNLTFPLTPPVEERATCFFFANHVLLPKQETHGRGHIDWAIHFGRLEKVNSPFQLALSAASLACYGARSKTKSLLPKAHHQYIKSLKGINAALLDHEAAMDDSILASILLLVSFEQVTLFEMSLNGWCSHIEGAVALVKYRGEESFDTPTGRNLFNSVRELMTIHYMAMAKPIEPSVDWLYHIPANDLERKYAMLNLRLVDLRAENNNVTIQVPRTANSTVRVVELLKKAKTLEKEYREWYNTLPSSSDSAMAWVDNENIDGKLATSMTHPGRVDRYEELGVAYIYNVARSSQILIWSVILRCVAWLSNPADYRISTEYRDASRICRELIQDIVSSIPFFFLYDQDENMPVEDMIRSSCENLALKGASATFLMWPLYVAGASDFATKSQRIFTRGKLAFIAESVGISQATLMLQISLPHPSAFIAQDRGDLPRFSTPPRGTPPRDTPPRGTPTRGTPTRGTPPNLSALTKLSLTDLQE</sequence>
<dbReference type="PROSITE" id="PS00463">
    <property type="entry name" value="ZN2_CY6_FUNGAL_1"/>
    <property type="match status" value="1"/>
</dbReference>
<dbReference type="Proteomes" id="UP000184330">
    <property type="component" value="Unassembled WGS sequence"/>
</dbReference>
<keyword evidence="6" id="KW-1185">Reference proteome</keyword>
<dbReference type="Pfam" id="PF11951">
    <property type="entry name" value="Fungal_trans_2"/>
    <property type="match status" value="1"/>
</dbReference>
<feature type="region of interest" description="Disordered" evidence="3">
    <location>
        <begin position="534"/>
        <end position="585"/>
    </location>
</feature>
<dbReference type="InterPro" id="IPR001138">
    <property type="entry name" value="Zn2Cys6_DnaBD"/>
</dbReference>
<accession>A0A1L7X702</accession>
<dbReference type="Gene3D" id="4.10.240.10">
    <property type="entry name" value="Zn(2)-C6 fungal-type DNA-binding domain"/>
    <property type="match status" value="1"/>
</dbReference>
<dbReference type="PANTHER" id="PTHR38791">
    <property type="entry name" value="ZN(II)2CYS6 TRANSCRIPTION FACTOR (EUROFUNG)-RELATED-RELATED"/>
    <property type="match status" value="1"/>
</dbReference>
<dbReference type="SMART" id="SM00066">
    <property type="entry name" value="GAL4"/>
    <property type="match status" value="1"/>
</dbReference>
<dbReference type="EMBL" id="FJOG01000016">
    <property type="protein sequence ID" value="CZR60782.1"/>
    <property type="molecule type" value="Genomic_DNA"/>
</dbReference>
<dbReference type="STRING" id="576137.A0A1L7X702"/>
<evidence type="ECO:0000313" key="6">
    <source>
        <dbReference type="Proteomes" id="UP000184330"/>
    </source>
</evidence>
<organism evidence="5 6">
    <name type="scientific">Phialocephala subalpina</name>
    <dbReference type="NCBI Taxonomy" id="576137"/>
    <lineage>
        <taxon>Eukaryota</taxon>
        <taxon>Fungi</taxon>
        <taxon>Dikarya</taxon>
        <taxon>Ascomycota</taxon>
        <taxon>Pezizomycotina</taxon>
        <taxon>Leotiomycetes</taxon>
        <taxon>Helotiales</taxon>
        <taxon>Mollisiaceae</taxon>
        <taxon>Phialocephala</taxon>
        <taxon>Phialocephala fortinii species complex</taxon>
    </lineage>
</organism>
<dbReference type="CDD" id="cd00067">
    <property type="entry name" value="GAL4"/>
    <property type="match status" value="1"/>
</dbReference>
<dbReference type="PROSITE" id="PS50048">
    <property type="entry name" value="ZN2_CY6_FUNGAL_2"/>
    <property type="match status" value="1"/>
</dbReference>
<gene>
    <name evidence="5" type="ORF">PAC_10678</name>
</gene>
<evidence type="ECO:0000256" key="2">
    <source>
        <dbReference type="SAM" id="Coils"/>
    </source>
</evidence>
<keyword evidence="2" id="KW-0175">Coiled coil</keyword>
<evidence type="ECO:0000259" key="4">
    <source>
        <dbReference type="PROSITE" id="PS50048"/>
    </source>
</evidence>
<dbReference type="GO" id="GO:0008270">
    <property type="term" value="F:zinc ion binding"/>
    <property type="evidence" value="ECO:0007669"/>
    <property type="project" value="InterPro"/>
</dbReference>
<dbReference type="InterPro" id="IPR053175">
    <property type="entry name" value="DHMBA_Reg_Transcription_Factor"/>
</dbReference>
<feature type="compositionally biased region" description="Polar residues" evidence="3">
    <location>
        <begin position="571"/>
        <end position="585"/>
    </location>
</feature>
<evidence type="ECO:0000256" key="3">
    <source>
        <dbReference type="SAM" id="MobiDB-lite"/>
    </source>
</evidence>
<evidence type="ECO:0000256" key="1">
    <source>
        <dbReference type="ARBA" id="ARBA00023242"/>
    </source>
</evidence>
<dbReference type="InterPro" id="IPR021858">
    <property type="entry name" value="Fun_TF"/>
</dbReference>
<dbReference type="GO" id="GO:0000981">
    <property type="term" value="F:DNA-binding transcription factor activity, RNA polymerase II-specific"/>
    <property type="evidence" value="ECO:0007669"/>
    <property type="project" value="InterPro"/>
</dbReference>
<dbReference type="AlphaFoldDB" id="A0A1L7X702"/>
<evidence type="ECO:0000313" key="5">
    <source>
        <dbReference type="EMBL" id="CZR60782.1"/>
    </source>
</evidence>
<dbReference type="InterPro" id="IPR036864">
    <property type="entry name" value="Zn2-C6_fun-type_DNA-bd_sf"/>
</dbReference>
<keyword evidence="1" id="KW-0539">Nucleus</keyword>
<feature type="compositionally biased region" description="Low complexity" evidence="3">
    <location>
        <begin position="558"/>
        <end position="570"/>
    </location>
</feature>
<name>A0A1L7X702_9HELO</name>
<dbReference type="PANTHER" id="PTHR38791:SF13">
    <property type="entry name" value="ZN(2)-C6 FUNGAL-TYPE DOMAIN-CONTAINING PROTEIN"/>
    <property type="match status" value="1"/>
</dbReference>
<proteinExistence type="predicted"/>
<dbReference type="Pfam" id="PF00172">
    <property type="entry name" value="Zn_clus"/>
    <property type="match status" value="1"/>
</dbReference>
<dbReference type="OrthoDB" id="4314040at2759"/>